<dbReference type="AlphaFoldDB" id="A0A409XUM6"/>
<protein>
    <recommendedName>
        <fullName evidence="4">Ketoreductase (KR) domain-containing protein</fullName>
    </recommendedName>
</protein>
<keyword evidence="1" id="KW-0560">Oxidoreductase</keyword>
<name>A0A409XUM6_PSICY</name>
<dbReference type="Gene3D" id="3.40.50.720">
    <property type="entry name" value="NAD(P)-binding Rossmann-like Domain"/>
    <property type="match status" value="1"/>
</dbReference>
<dbReference type="InterPro" id="IPR036291">
    <property type="entry name" value="NAD(P)-bd_dom_sf"/>
</dbReference>
<comment type="caution">
    <text evidence="2">The sequence shown here is derived from an EMBL/GenBank/DDBJ whole genome shotgun (WGS) entry which is preliminary data.</text>
</comment>
<dbReference type="InParanoid" id="A0A409XUM6"/>
<dbReference type="SUPFAM" id="SSF51735">
    <property type="entry name" value="NAD(P)-binding Rossmann-fold domains"/>
    <property type="match status" value="1"/>
</dbReference>
<dbReference type="STRING" id="93625.A0A409XUM6"/>
<dbReference type="EMBL" id="NHYD01000343">
    <property type="protein sequence ID" value="PPQ94430.1"/>
    <property type="molecule type" value="Genomic_DNA"/>
</dbReference>
<sequence length="384" mass="43158">MPQPSVFKLFREQLNPPPLIRADLTGKTTIVIGANIGIGLEASKHLARMNPGRLILACRNKEKGESALAEIKKETNCETLELWLIDLSSFASVISFADKFEQDGGRLDAVLFNAAILETYLDYTADGWNSSYQINYMSSSLLGLLLLPRLLETAERYNTTPRMAYVSSGLHYFVKFDSKTVDASNALRLFGHKDHIAARLSKKTYPGRDAYNETKLMSVFFTRALNSMLHKKPIIIMQVDPGNSKSAIGRNESAWLLRIIFALLYNTIARTAEEGSRSLVWAIVGGEEKRDELRGAFISTVAKVDETSDYAVSKEGSVAQDKLWVSLCSRFSTCVPTLLTMRVGWFNQNNLIEELTNIEPRVQRIVQEHLTPHSRDARFEETVR</sequence>
<evidence type="ECO:0000256" key="1">
    <source>
        <dbReference type="ARBA" id="ARBA00023002"/>
    </source>
</evidence>
<evidence type="ECO:0008006" key="4">
    <source>
        <dbReference type="Google" id="ProtNLM"/>
    </source>
</evidence>
<accession>A0A409XUM6</accession>
<reference evidence="2 3" key="1">
    <citation type="journal article" date="2018" name="Evol. Lett.">
        <title>Horizontal gene cluster transfer increased hallucinogenic mushroom diversity.</title>
        <authorList>
            <person name="Reynolds H.T."/>
            <person name="Vijayakumar V."/>
            <person name="Gluck-Thaler E."/>
            <person name="Korotkin H.B."/>
            <person name="Matheny P.B."/>
            <person name="Slot J.C."/>
        </authorList>
    </citation>
    <scope>NUCLEOTIDE SEQUENCE [LARGE SCALE GENOMIC DNA]</scope>
    <source>
        <strain evidence="2 3">2631</strain>
    </source>
</reference>
<dbReference type="OrthoDB" id="542013at2759"/>
<dbReference type="PANTHER" id="PTHR43157">
    <property type="entry name" value="PHOSPHATIDYLINOSITOL-GLYCAN BIOSYNTHESIS CLASS F PROTEIN-RELATED"/>
    <property type="match status" value="1"/>
</dbReference>
<keyword evidence="3" id="KW-1185">Reference proteome</keyword>
<dbReference type="InterPro" id="IPR002347">
    <property type="entry name" value="SDR_fam"/>
</dbReference>
<dbReference type="GO" id="GO:0016491">
    <property type="term" value="F:oxidoreductase activity"/>
    <property type="evidence" value="ECO:0007669"/>
    <property type="project" value="UniProtKB-KW"/>
</dbReference>
<dbReference type="PANTHER" id="PTHR43157:SF31">
    <property type="entry name" value="PHOSPHATIDYLINOSITOL-GLYCAN BIOSYNTHESIS CLASS F PROTEIN"/>
    <property type="match status" value="1"/>
</dbReference>
<dbReference type="Proteomes" id="UP000283269">
    <property type="component" value="Unassembled WGS sequence"/>
</dbReference>
<proteinExistence type="predicted"/>
<evidence type="ECO:0000313" key="3">
    <source>
        <dbReference type="Proteomes" id="UP000283269"/>
    </source>
</evidence>
<gene>
    <name evidence="2" type="ORF">CVT25_002521</name>
</gene>
<evidence type="ECO:0000313" key="2">
    <source>
        <dbReference type="EMBL" id="PPQ94430.1"/>
    </source>
</evidence>
<organism evidence="2 3">
    <name type="scientific">Psilocybe cyanescens</name>
    <dbReference type="NCBI Taxonomy" id="93625"/>
    <lineage>
        <taxon>Eukaryota</taxon>
        <taxon>Fungi</taxon>
        <taxon>Dikarya</taxon>
        <taxon>Basidiomycota</taxon>
        <taxon>Agaricomycotina</taxon>
        <taxon>Agaricomycetes</taxon>
        <taxon>Agaricomycetidae</taxon>
        <taxon>Agaricales</taxon>
        <taxon>Agaricineae</taxon>
        <taxon>Strophariaceae</taxon>
        <taxon>Psilocybe</taxon>
    </lineage>
</organism>
<dbReference type="Pfam" id="PF00106">
    <property type="entry name" value="adh_short"/>
    <property type="match status" value="1"/>
</dbReference>